<comment type="caution">
    <text evidence="1">The sequence shown here is derived from an EMBL/GenBank/DDBJ whole genome shotgun (WGS) entry which is preliminary data.</text>
</comment>
<reference evidence="2" key="1">
    <citation type="journal article" date="2019" name="Int. J. Syst. Evol. Microbiol.">
        <title>The Global Catalogue of Microorganisms (GCM) 10K type strain sequencing project: providing services to taxonomists for standard genome sequencing and annotation.</title>
        <authorList>
            <consortium name="The Broad Institute Genomics Platform"/>
            <consortium name="The Broad Institute Genome Sequencing Center for Infectious Disease"/>
            <person name="Wu L."/>
            <person name="Ma J."/>
        </authorList>
    </citation>
    <scope>NUCLEOTIDE SEQUENCE [LARGE SCALE GENOMIC DNA]</scope>
    <source>
        <strain evidence="2">IBRC-M 10813</strain>
    </source>
</reference>
<proteinExistence type="predicted"/>
<accession>A0ABV8JEB3</accession>
<evidence type="ECO:0000313" key="1">
    <source>
        <dbReference type="EMBL" id="MFC4076665.1"/>
    </source>
</evidence>
<keyword evidence="2" id="KW-1185">Reference proteome</keyword>
<evidence type="ECO:0000313" key="2">
    <source>
        <dbReference type="Proteomes" id="UP001595843"/>
    </source>
</evidence>
<dbReference type="EMBL" id="JBHSAP010000009">
    <property type="protein sequence ID" value="MFC4076665.1"/>
    <property type="molecule type" value="Genomic_DNA"/>
</dbReference>
<gene>
    <name evidence="1" type="ORF">ACFOUO_07565</name>
</gene>
<organism evidence="1 2">
    <name type="scientific">Salinithrix halophila</name>
    <dbReference type="NCBI Taxonomy" id="1485204"/>
    <lineage>
        <taxon>Bacteria</taxon>
        <taxon>Bacillati</taxon>
        <taxon>Bacillota</taxon>
        <taxon>Bacilli</taxon>
        <taxon>Bacillales</taxon>
        <taxon>Thermoactinomycetaceae</taxon>
        <taxon>Salinithrix</taxon>
    </lineage>
</organism>
<name>A0ABV8JEB3_9BACL</name>
<dbReference type="Proteomes" id="UP001595843">
    <property type="component" value="Unassembled WGS sequence"/>
</dbReference>
<sequence>MAEAVTFSDHRVEQSATLSRRLRPSLKQNWLTSGTKPLFR</sequence>
<protein>
    <submittedName>
        <fullName evidence="1">Uncharacterized protein</fullName>
    </submittedName>
</protein>